<evidence type="ECO:0000256" key="2">
    <source>
        <dbReference type="ARBA" id="ARBA00022670"/>
    </source>
</evidence>
<keyword evidence="7" id="KW-0812">Transmembrane</keyword>
<dbReference type="AlphaFoldDB" id="A0AAD4T6X4"/>
<keyword evidence="6" id="KW-0482">Metalloprotease</keyword>
<evidence type="ECO:0000313" key="9">
    <source>
        <dbReference type="EMBL" id="KAI3944411.1"/>
    </source>
</evidence>
<protein>
    <recommendedName>
        <fullName evidence="8">Peptidase M48 domain-containing protein</fullName>
    </recommendedName>
</protein>
<dbReference type="Pfam" id="PF01435">
    <property type="entry name" value="Peptidase_M48"/>
    <property type="match status" value="1"/>
</dbReference>
<keyword evidence="3" id="KW-0479">Metal-binding</keyword>
<dbReference type="CDD" id="cd07331">
    <property type="entry name" value="M48C_Oma1_like"/>
    <property type="match status" value="1"/>
</dbReference>
<feature type="transmembrane region" description="Helical" evidence="7">
    <location>
        <begin position="109"/>
        <end position="126"/>
    </location>
</feature>
<evidence type="ECO:0000256" key="1">
    <source>
        <dbReference type="ARBA" id="ARBA00001947"/>
    </source>
</evidence>
<dbReference type="GO" id="GO:0046872">
    <property type="term" value="F:metal ion binding"/>
    <property type="evidence" value="ECO:0007669"/>
    <property type="project" value="UniProtKB-KW"/>
</dbReference>
<evidence type="ECO:0000256" key="6">
    <source>
        <dbReference type="ARBA" id="ARBA00023049"/>
    </source>
</evidence>
<proteinExistence type="predicted"/>
<dbReference type="InterPro" id="IPR051156">
    <property type="entry name" value="Mito/Outer_Membr_Metalloprot"/>
</dbReference>
<feature type="domain" description="Peptidase M48" evidence="8">
    <location>
        <begin position="257"/>
        <end position="421"/>
    </location>
</feature>
<keyword evidence="4" id="KW-0378">Hydrolase</keyword>
<dbReference type="GO" id="GO:0004222">
    <property type="term" value="F:metalloendopeptidase activity"/>
    <property type="evidence" value="ECO:0007669"/>
    <property type="project" value="InterPro"/>
</dbReference>
<accession>A0AAD4T6X4</accession>
<sequence length="446" mass="50077">MGSLRKAKLAINSFRSLGSKIFNAGKNPIREGNHQFNQFISSNNSSSLNTSRGSGYSFSSLIRSKFTSFHQRNLFLNGVGRRFYYVDRNQVQHFKPRGPKKWFENPRNVLVVVLISGGVIITVYAGNCETIPYTKRTHFVLLSKELERQMGEESLNQIKNAYKGKILPAIHPESVKVRLIAKDIIGALERGIKHEQVWSDPEYSNQNIESDDENSREAVIALIGGGEGKIEGNWRKEEEVLDDKWVQESRKKGREKGAKVATHHLEGMNWEVLVIDEPIVNAFCIPGGKIVVFTGLLDHFRTDAEIATIISHEVGHVVARHGAEQMSNNMWFTILQIVLMQFVGMPDLVNMTSQFFLKLPFSRRNEMEADYIGVLLLASAGYDPRVAPQVYEKLGEVAGDTSLNDYLATHPSGKKRALVLSRAKVMEEAFSIYRESSSGTGVEGFL</sequence>
<organism evidence="9 10">
    <name type="scientific">Papaver atlanticum</name>
    <dbReference type="NCBI Taxonomy" id="357466"/>
    <lineage>
        <taxon>Eukaryota</taxon>
        <taxon>Viridiplantae</taxon>
        <taxon>Streptophyta</taxon>
        <taxon>Embryophyta</taxon>
        <taxon>Tracheophyta</taxon>
        <taxon>Spermatophyta</taxon>
        <taxon>Magnoliopsida</taxon>
        <taxon>Ranunculales</taxon>
        <taxon>Papaveraceae</taxon>
        <taxon>Papaveroideae</taxon>
        <taxon>Papaver</taxon>
    </lineage>
</organism>
<evidence type="ECO:0000256" key="5">
    <source>
        <dbReference type="ARBA" id="ARBA00022833"/>
    </source>
</evidence>
<comment type="caution">
    <text evidence="9">The sequence shown here is derived from an EMBL/GenBank/DDBJ whole genome shotgun (WGS) entry which is preliminary data.</text>
</comment>
<dbReference type="Proteomes" id="UP001202328">
    <property type="component" value="Unassembled WGS sequence"/>
</dbReference>
<evidence type="ECO:0000313" key="10">
    <source>
        <dbReference type="Proteomes" id="UP001202328"/>
    </source>
</evidence>
<evidence type="ECO:0000259" key="8">
    <source>
        <dbReference type="Pfam" id="PF01435"/>
    </source>
</evidence>
<comment type="cofactor">
    <cofactor evidence="1">
        <name>Zn(2+)</name>
        <dbReference type="ChEBI" id="CHEBI:29105"/>
    </cofactor>
</comment>
<dbReference type="GO" id="GO:0016020">
    <property type="term" value="C:membrane"/>
    <property type="evidence" value="ECO:0007669"/>
    <property type="project" value="TreeGrafter"/>
</dbReference>
<dbReference type="PANTHER" id="PTHR22726:SF1">
    <property type="entry name" value="METALLOENDOPEPTIDASE OMA1, MITOCHONDRIAL"/>
    <property type="match status" value="1"/>
</dbReference>
<keyword evidence="7" id="KW-1133">Transmembrane helix</keyword>
<name>A0AAD4T6X4_9MAGN</name>
<dbReference type="EMBL" id="JAJJMB010004055">
    <property type="protein sequence ID" value="KAI3944411.1"/>
    <property type="molecule type" value="Genomic_DNA"/>
</dbReference>
<keyword evidence="2" id="KW-0645">Protease</keyword>
<evidence type="ECO:0000256" key="7">
    <source>
        <dbReference type="SAM" id="Phobius"/>
    </source>
</evidence>
<keyword evidence="5" id="KW-0862">Zinc</keyword>
<keyword evidence="10" id="KW-1185">Reference proteome</keyword>
<reference evidence="9" key="1">
    <citation type="submission" date="2022-04" db="EMBL/GenBank/DDBJ databases">
        <title>A functionally conserved STORR gene fusion in Papaver species that diverged 16.8 million years ago.</title>
        <authorList>
            <person name="Catania T."/>
        </authorList>
    </citation>
    <scope>NUCLEOTIDE SEQUENCE</scope>
    <source>
        <strain evidence="9">S-188037</strain>
    </source>
</reference>
<dbReference type="InterPro" id="IPR001915">
    <property type="entry name" value="Peptidase_M48"/>
</dbReference>
<dbReference type="Gene3D" id="3.30.2010.10">
    <property type="entry name" value="Metalloproteases ('zincins'), catalytic domain"/>
    <property type="match status" value="1"/>
</dbReference>
<dbReference type="GO" id="GO:0051603">
    <property type="term" value="P:proteolysis involved in protein catabolic process"/>
    <property type="evidence" value="ECO:0007669"/>
    <property type="project" value="TreeGrafter"/>
</dbReference>
<evidence type="ECO:0000256" key="4">
    <source>
        <dbReference type="ARBA" id="ARBA00022801"/>
    </source>
</evidence>
<evidence type="ECO:0000256" key="3">
    <source>
        <dbReference type="ARBA" id="ARBA00022723"/>
    </source>
</evidence>
<dbReference type="PANTHER" id="PTHR22726">
    <property type="entry name" value="METALLOENDOPEPTIDASE OMA1"/>
    <property type="match status" value="1"/>
</dbReference>
<keyword evidence="7" id="KW-0472">Membrane</keyword>
<gene>
    <name evidence="9" type="ORF">MKW98_006572</name>
</gene>